<dbReference type="PANTHER" id="PTHR11361:SF122">
    <property type="entry name" value="DNA MISMATCH REPAIR PROTEIN MSH3"/>
    <property type="match status" value="1"/>
</dbReference>
<gene>
    <name evidence="4" type="ORF">Ahy_B01g053436</name>
</gene>
<dbReference type="SUPFAM" id="SSF48334">
    <property type="entry name" value="DNA repair protein MutS, domain III"/>
    <property type="match status" value="1"/>
</dbReference>
<organism evidence="4 5">
    <name type="scientific">Arachis hypogaea</name>
    <name type="common">Peanut</name>
    <dbReference type="NCBI Taxonomy" id="3818"/>
    <lineage>
        <taxon>Eukaryota</taxon>
        <taxon>Viridiplantae</taxon>
        <taxon>Streptophyta</taxon>
        <taxon>Embryophyta</taxon>
        <taxon>Tracheophyta</taxon>
        <taxon>Spermatophyta</taxon>
        <taxon>Magnoliopsida</taxon>
        <taxon>eudicotyledons</taxon>
        <taxon>Gunneridae</taxon>
        <taxon>Pentapetalae</taxon>
        <taxon>rosids</taxon>
        <taxon>fabids</taxon>
        <taxon>Fabales</taxon>
        <taxon>Fabaceae</taxon>
        <taxon>Papilionoideae</taxon>
        <taxon>50 kb inversion clade</taxon>
        <taxon>dalbergioids sensu lato</taxon>
        <taxon>Dalbergieae</taxon>
        <taxon>Pterocarpus clade</taxon>
        <taxon>Arachis</taxon>
    </lineage>
</organism>
<accession>A0A445ARX3</accession>
<evidence type="ECO:0000256" key="1">
    <source>
        <dbReference type="ARBA" id="ARBA00023204"/>
    </source>
</evidence>
<dbReference type="EMBL" id="SDMP01000011">
    <property type="protein sequence ID" value="RYR29124.1"/>
    <property type="molecule type" value="Genomic_DNA"/>
</dbReference>
<dbReference type="Gene3D" id="1.10.1420.10">
    <property type="match status" value="1"/>
</dbReference>
<keyword evidence="5" id="KW-1185">Reference proteome</keyword>
<dbReference type="Gene3D" id="3.30.420.110">
    <property type="entry name" value="MutS, connector domain"/>
    <property type="match status" value="1"/>
</dbReference>
<protein>
    <recommendedName>
        <fullName evidence="3">DNA mismatch repair protein MutS core domain-containing protein</fullName>
    </recommendedName>
</protein>
<feature type="region of interest" description="Disordered" evidence="2">
    <location>
        <begin position="172"/>
        <end position="193"/>
    </location>
</feature>
<dbReference type="Proteomes" id="UP000289738">
    <property type="component" value="Chromosome B01"/>
</dbReference>
<evidence type="ECO:0000259" key="3">
    <source>
        <dbReference type="Pfam" id="PF05192"/>
    </source>
</evidence>
<dbReference type="InterPro" id="IPR007696">
    <property type="entry name" value="DNA_mismatch_repair_MutS_core"/>
</dbReference>
<dbReference type="InterPro" id="IPR036187">
    <property type="entry name" value="DNA_mismatch_repair_MutS_sf"/>
</dbReference>
<reference evidence="4 5" key="1">
    <citation type="submission" date="2019-01" db="EMBL/GenBank/DDBJ databases">
        <title>Sequencing of cultivated peanut Arachis hypogaea provides insights into genome evolution and oil improvement.</title>
        <authorList>
            <person name="Chen X."/>
        </authorList>
    </citation>
    <scope>NUCLEOTIDE SEQUENCE [LARGE SCALE GENOMIC DNA]</scope>
    <source>
        <strain evidence="5">cv. Fuhuasheng</strain>
        <tissue evidence="4">Leaves</tissue>
    </source>
</reference>
<dbReference type="GO" id="GO:0006298">
    <property type="term" value="P:mismatch repair"/>
    <property type="evidence" value="ECO:0007669"/>
    <property type="project" value="InterPro"/>
</dbReference>
<keyword evidence="1" id="KW-0227">DNA damage</keyword>
<proteinExistence type="predicted"/>
<evidence type="ECO:0000313" key="4">
    <source>
        <dbReference type="EMBL" id="RYR29124.1"/>
    </source>
</evidence>
<dbReference type="GO" id="GO:0006312">
    <property type="term" value="P:mitotic recombination"/>
    <property type="evidence" value="ECO:0007669"/>
    <property type="project" value="TreeGrafter"/>
</dbReference>
<dbReference type="AlphaFoldDB" id="A0A445ARX3"/>
<name>A0A445ARX3_ARAHY</name>
<dbReference type="GO" id="GO:0005524">
    <property type="term" value="F:ATP binding"/>
    <property type="evidence" value="ECO:0007669"/>
    <property type="project" value="InterPro"/>
</dbReference>
<dbReference type="InterPro" id="IPR045076">
    <property type="entry name" value="MutS"/>
</dbReference>
<dbReference type="InterPro" id="IPR036678">
    <property type="entry name" value="MutS_con_dom_sf"/>
</dbReference>
<evidence type="ECO:0000313" key="5">
    <source>
        <dbReference type="Proteomes" id="UP000289738"/>
    </source>
</evidence>
<keyword evidence="1" id="KW-0234">DNA repair</keyword>
<dbReference type="GO" id="GO:0140664">
    <property type="term" value="F:ATP-dependent DNA damage sensor activity"/>
    <property type="evidence" value="ECO:0007669"/>
    <property type="project" value="InterPro"/>
</dbReference>
<dbReference type="STRING" id="3818.A0A445ARX3"/>
<dbReference type="GO" id="GO:0030983">
    <property type="term" value="F:mismatched DNA binding"/>
    <property type="evidence" value="ECO:0007669"/>
    <property type="project" value="InterPro"/>
</dbReference>
<feature type="domain" description="DNA mismatch repair protein MutS core" evidence="3">
    <location>
        <begin position="47"/>
        <end position="117"/>
    </location>
</feature>
<dbReference type="Pfam" id="PF05192">
    <property type="entry name" value="MutS_III"/>
    <property type="match status" value="1"/>
</dbReference>
<dbReference type="GO" id="GO:0005634">
    <property type="term" value="C:nucleus"/>
    <property type="evidence" value="ECO:0007669"/>
    <property type="project" value="TreeGrafter"/>
</dbReference>
<dbReference type="PANTHER" id="PTHR11361">
    <property type="entry name" value="DNA MISMATCH REPAIR PROTEIN MUTS FAMILY MEMBER"/>
    <property type="match status" value="1"/>
</dbReference>
<evidence type="ECO:0000256" key="2">
    <source>
        <dbReference type="SAM" id="MobiDB-lite"/>
    </source>
</evidence>
<sequence length="193" mass="22196">MNMPDLAMQSLALTIHHLKEFGFERIVCSGFSLRPFSRNMEMTFSANAFQQLEILKNNSDGSENGTLLQIMNRTLTIFGSRLLRHWVSHPLCDQTMISACLHAVSEIAESMKQDYLQSHTMFCCSVPSKNNSQHVRVHAMKAVMACWEIEQSLQSLTGAIIKKVGRENKYSRARQKKDWTEDRNYDDKVHQKL</sequence>
<comment type="caution">
    <text evidence="4">The sequence shown here is derived from an EMBL/GenBank/DDBJ whole genome shotgun (WGS) entry which is preliminary data.</text>
</comment>